<dbReference type="AlphaFoldDB" id="E2PWH7"/>
<sequence length="82" mass="8295">MRPADAGKNQRVKPTNCPTRPGISGIHRPRVNSPASVVNPVGGIHGCPGGTIGLVCPSRVCDTGGDHGGVTVGLTVGWSWNG</sequence>
<proteinExistence type="predicted"/>
<dbReference type="EMBL" id="CM000913">
    <property type="protein sequence ID" value="EFG06010.1"/>
    <property type="molecule type" value="Genomic_DNA"/>
</dbReference>
<accession>E2PWH7</accession>
<evidence type="ECO:0000313" key="3">
    <source>
        <dbReference type="Proteomes" id="UP000002357"/>
    </source>
</evidence>
<feature type="region of interest" description="Disordered" evidence="1">
    <location>
        <begin position="1"/>
        <end position="32"/>
    </location>
</feature>
<dbReference type="Proteomes" id="UP000002357">
    <property type="component" value="Chromosome"/>
</dbReference>
<name>E2PWH7_STRCL</name>
<protein>
    <submittedName>
        <fullName evidence="2">Uncharacterized protein</fullName>
    </submittedName>
</protein>
<reference evidence="2 3" key="1">
    <citation type="journal article" date="2010" name="Genome Biol. Evol.">
        <title>The sequence of a 1.8-mb bacterial linear plasmid reveals a rich evolutionary reservoir of secondary metabolic pathways.</title>
        <authorList>
            <person name="Medema M.H."/>
            <person name="Trefzer A."/>
            <person name="Kovalchuk A."/>
            <person name="van den Berg M."/>
            <person name="Mueller U."/>
            <person name="Heijne W."/>
            <person name="Wu L."/>
            <person name="Alam M.T."/>
            <person name="Ronning C.M."/>
            <person name="Nierman W.C."/>
            <person name="Bovenberg R.A.L."/>
            <person name="Breitling R."/>
            <person name="Takano E."/>
        </authorList>
    </citation>
    <scope>NUCLEOTIDE SEQUENCE [LARGE SCALE GENOMIC DNA]</scope>
    <source>
        <strain evidence="3">ATCC 27064 / DSM 738 / JCM 4710 / NBRC 13307 / NCIMB 12785 / NRRL 3585 / VKM Ac-602</strain>
    </source>
</reference>
<evidence type="ECO:0000313" key="2">
    <source>
        <dbReference type="EMBL" id="EFG06010.1"/>
    </source>
</evidence>
<gene>
    <name evidence="2" type="ORF">SCLAV_0933</name>
</gene>
<organism evidence="2 3">
    <name type="scientific">Streptomyces clavuligerus</name>
    <dbReference type="NCBI Taxonomy" id="1901"/>
    <lineage>
        <taxon>Bacteria</taxon>
        <taxon>Bacillati</taxon>
        <taxon>Actinomycetota</taxon>
        <taxon>Actinomycetes</taxon>
        <taxon>Kitasatosporales</taxon>
        <taxon>Streptomycetaceae</taxon>
        <taxon>Streptomyces</taxon>
    </lineage>
</organism>
<keyword evidence="3" id="KW-1185">Reference proteome</keyword>
<evidence type="ECO:0000256" key="1">
    <source>
        <dbReference type="SAM" id="MobiDB-lite"/>
    </source>
</evidence>